<evidence type="ECO:0000313" key="5">
    <source>
        <dbReference type="Proteomes" id="UP000018227"/>
    </source>
</evidence>
<dbReference type="STRING" id="592026.GCWU0000282_001742"/>
<feature type="domain" description="HTH tetR-type" evidence="3">
    <location>
        <begin position="4"/>
        <end position="64"/>
    </location>
</feature>
<dbReference type="eggNOG" id="COG1309">
    <property type="taxonomic scope" value="Bacteria"/>
</dbReference>
<dbReference type="RefSeq" id="WP_023354614.1">
    <property type="nucleotide sequence ID" value="NZ_KI535368.1"/>
</dbReference>
<accession>V2Y453</accession>
<sequence length="206" mass="23818">MKTKSTQELILESGKRMFLEKGFKSAPLRTIVKNAGYTLGAFYGYYKNKEDLFYALTDETARGLKKIMDSMNEKIKNLPPERMVFDIMGCYYEQLPEIADYIYSHKEEMILLIKCSAGTKYERFFASVGEINRELITLGVERARSAGVMIHGLETDTFELLMRSYSEIMAKIIVEGKDREQVFRMMKDVGAVFRNGMLSLMEEKRN</sequence>
<dbReference type="InterPro" id="IPR009057">
    <property type="entry name" value="Homeodomain-like_sf"/>
</dbReference>
<protein>
    <submittedName>
        <fullName evidence="4">Transcriptional regulator, TetR family</fullName>
    </submittedName>
</protein>
<dbReference type="Gene3D" id="1.10.357.10">
    <property type="entry name" value="Tetracycline Repressor, domain 2"/>
    <property type="match status" value="1"/>
</dbReference>
<evidence type="ECO:0000256" key="2">
    <source>
        <dbReference type="PROSITE-ProRule" id="PRU00335"/>
    </source>
</evidence>
<keyword evidence="1 2" id="KW-0238">DNA-binding</keyword>
<dbReference type="InterPro" id="IPR050624">
    <property type="entry name" value="HTH-type_Tx_Regulator"/>
</dbReference>
<organism evidence="4 5">
    <name type="scientific">Catonella morbi ATCC 51271</name>
    <dbReference type="NCBI Taxonomy" id="592026"/>
    <lineage>
        <taxon>Bacteria</taxon>
        <taxon>Bacillati</taxon>
        <taxon>Bacillota</taxon>
        <taxon>Clostridia</taxon>
        <taxon>Lachnospirales</taxon>
        <taxon>Lachnospiraceae</taxon>
        <taxon>Catonella</taxon>
    </lineage>
</organism>
<feature type="DNA-binding region" description="H-T-H motif" evidence="2">
    <location>
        <begin position="27"/>
        <end position="46"/>
    </location>
</feature>
<dbReference type="GO" id="GO:0003677">
    <property type="term" value="F:DNA binding"/>
    <property type="evidence" value="ECO:0007669"/>
    <property type="project" value="UniProtKB-UniRule"/>
</dbReference>
<dbReference type="PANTHER" id="PTHR43479:SF11">
    <property type="entry name" value="ACREF_ENVCD OPERON REPRESSOR-RELATED"/>
    <property type="match status" value="1"/>
</dbReference>
<dbReference type="PROSITE" id="PS50977">
    <property type="entry name" value="HTH_TETR_2"/>
    <property type="match status" value="1"/>
</dbReference>
<dbReference type="PANTHER" id="PTHR43479">
    <property type="entry name" value="ACREF/ENVCD OPERON REPRESSOR-RELATED"/>
    <property type="match status" value="1"/>
</dbReference>
<dbReference type="SUPFAM" id="SSF46689">
    <property type="entry name" value="Homeodomain-like"/>
    <property type="match status" value="1"/>
</dbReference>
<dbReference type="HOGENOM" id="CLU_069356_6_0_9"/>
<comment type="caution">
    <text evidence="4">The sequence shown here is derived from an EMBL/GenBank/DDBJ whole genome shotgun (WGS) entry which is preliminary data.</text>
</comment>
<dbReference type="Proteomes" id="UP000018227">
    <property type="component" value="Unassembled WGS sequence"/>
</dbReference>
<evidence type="ECO:0000259" key="3">
    <source>
        <dbReference type="PROSITE" id="PS50977"/>
    </source>
</evidence>
<keyword evidence="5" id="KW-1185">Reference proteome</keyword>
<dbReference type="PRINTS" id="PR00455">
    <property type="entry name" value="HTHTETR"/>
</dbReference>
<dbReference type="OrthoDB" id="9808476at2"/>
<dbReference type="AlphaFoldDB" id="V2Y453"/>
<dbReference type="Pfam" id="PF00440">
    <property type="entry name" value="TetR_N"/>
    <property type="match status" value="1"/>
</dbReference>
<reference evidence="4 5" key="1">
    <citation type="submission" date="2013-06" db="EMBL/GenBank/DDBJ databases">
        <authorList>
            <person name="Weinstock G."/>
            <person name="Sodergren E."/>
            <person name="Clifton S."/>
            <person name="Fulton L."/>
            <person name="Fulton B."/>
            <person name="Courtney L."/>
            <person name="Fronick C."/>
            <person name="Harrison M."/>
            <person name="Strong C."/>
            <person name="Farmer C."/>
            <person name="Delahaunty K."/>
            <person name="Markovic C."/>
            <person name="Hall O."/>
            <person name="Minx P."/>
            <person name="Tomlinson C."/>
            <person name="Mitreva M."/>
            <person name="Nelson J."/>
            <person name="Hou S."/>
            <person name="Wollam A."/>
            <person name="Pepin K.H."/>
            <person name="Johnson M."/>
            <person name="Bhonagiri V."/>
            <person name="Nash W.E."/>
            <person name="Warren W."/>
            <person name="Chinwalla A."/>
            <person name="Mardis E.R."/>
            <person name="Wilson R.K."/>
        </authorList>
    </citation>
    <scope>NUCLEOTIDE SEQUENCE [LARGE SCALE GENOMIC DNA]</scope>
    <source>
        <strain evidence="4 5">ATCC 51271</strain>
    </source>
</reference>
<evidence type="ECO:0000313" key="4">
    <source>
        <dbReference type="EMBL" id="ESL02872.1"/>
    </source>
</evidence>
<evidence type="ECO:0000256" key="1">
    <source>
        <dbReference type="ARBA" id="ARBA00023125"/>
    </source>
</evidence>
<dbReference type="InterPro" id="IPR001647">
    <property type="entry name" value="HTH_TetR"/>
</dbReference>
<dbReference type="EMBL" id="ACIL03000013">
    <property type="protein sequence ID" value="ESL02872.1"/>
    <property type="molecule type" value="Genomic_DNA"/>
</dbReference>
<proteinExistence type="predicted"/>
<name>V2Y453_9FIRM</name>
<gene>
    <name evidence="4" type="ORF">GCWU0000282_001742</name>
</gene>